<keyword evidence="7" id="KW-0378">Hydrolase</keyword>
<accession>A0A9X0W9L1</accession>
<organism evidence="7 8">
    <name type="scientific">Lamprobacter modestohalophilus</name>
    <dbReference type="NCBI Taxonomy" id="1064514"/>
    <lineage>
        <taxon>Bacteria</taxon>
        <taxon>Pseudomonadati</taxon>
        <taxon>Pseudomonadota</taxon>
        <taxon>Gammaproteobacteria</taxon>
        <taxon>Chromatiales</taxon>
        <taxon>Chromatiaceae</taxon>
        <taxon>Lamprobacter</taxon>
    </lineage>
</organism>
<dbReference type="SUPFAM" id="SSF56601">
    <property type="entry name" value="beta-lactamase/transpeptidase-like"/>
    <property type="match status" value="1"/>
</dbReference>
<dbReference type="PANTHER" id="PTHR35333:SF3">
    <property type="entry name" value="BETA-LACTAMASE-TYPE TRANSPEPTIDASE FOLD CONTAINING PROTEIN"/>
    <property type="match status" value="1"/>
</dbReference>
<keyword evidence="8" id="KW-1185">Reference proteome</keyword>
<evidence type="ECO:0000256" key="5">
    <source>
        <dbReference type="SAM" id="Phobius"/>
    </source>
</evidence>
<evidence type="ECO:0000256" key="3">
    <source>
        <dbReference type="ARBA" id="ARBA00012865"/>
    </source>
</evidence>
<dbReference type="EMBL" id="NRRY01000022">
    <property type="protein sequence ID" value="MBK1619510.1"/>
    <property type="molecule type" value="Genomic_DNA"/>
</dbReference>
<comment type="caution">
    <text evidence="7">The sequence shown here is derived from an EMBL/GenBank/DDBJ whole genome shotgun (WGS) entry which is preliminary data.</text>
</comment>
<evidence type="ECO:0000313" key="7">
    <source>
        <dbReference type="EMBL" id="MBK1619510.1"/>
    </source>
</evidence>
<evidence type="ECO:0000256" key="4">
    <source>
        <dbReference type="ARBA" id="ARBA00030171"/>
    </source>
</evidence>
<dbReference type="AlphaFoldDB" id="A0A9X0W9L1"/>
<feature type="transmembrane region" description="Helical" evidence="5">
    <location>
        <begin position="32"/>
        <end position="53"/>
    </location>
</feature>
<dbReference type="GO" id="GO:0030655">
    <property type="term" value="P:beta-lactam antibiotic catabolic process"/>
    <property type="evidence" value="ECO:0007669"/>
    <property type="project" value="InterPro"/>
</dbReference>
<dbReference type="InterPro" id="IPR045155">
    <property type="entry name" value="Beta-lactam_cat"/>
</dbReference>
<dbReference type="Proteomes" id="UP001138768">
    <property type="component" value="Unassembled WGS sequence"/>
</dbReference>
<dbReference type="Gene3D" id="3.40.710.10">
    <property type="entry name" value="DD-peptidase/beta-lactamase superfamily"/>
    <property type="match status" value="1"/>
</dbReference>
<dbReference type="PROSITE" id="PS51318">
    <property type="entry name" value="TAT"/>
    <property type="match status" value="1"/>
</dbReference>
<dbReference type="RefSeq" id="WP_200244970.1">
    <property type="nucleotide sequence ID" value="NZ_NRRY01000022.1"/>
</dbReference>
<reference evidence="7 8" key="1">
    <citation type="journal article" date="2020" name="Microorganisms">
        <title>Osmotic Adaptation and Compatible Solute Biosynthesis of Phototrophic Bacteria as Revealed from Genome Analyses.</title>
        <authorList>
            <person name="Imhoff J.F."/>
            <person name="Rahn T."/>
            <person name="Kunzel S."/>
            <person name="Keller A."/>
            <person name="Neulinger S.C."/>
        </authorList>
    </citation>
    <scope>NUCLEOTIDE SEQUENCE [LARGE SCALE GENOMIC DNA]</scope>
    <source>
        <strain evidence="7 8">DSM 25653</strain>
    </source>
</reference>
<evidence type="ECO:0000313" key="8">
    <source>
        <dbReference type="Proteomes" id="UP001138768"/>
    </source>
</evidence>
<comment type="catalytic activity">
    <reaction evidence="1">
        <text>a beta-lactam + H2O = a substituted beta-amino acid</text>
        <dbReference type="Rhea" id="RHEA:20401"/>
        <dbReference type="ChEBI" id="CHEBI:15377"/>
        <dbReference type="ChEBI" id="CHEBI:35627"/>
        <dbReference type="ChEBI" id="CHEBI:140347"/>
        <dbReference type="EC" id="3.5.2.6"/>
    </reaction>
</comment>
<dbReference type="InterPro" id="IPR012338">
    <property type="entry name" value="Beta-lactam/transpept-like"/>
</dbReference>
<proteinExistence type="inferred from homology"/>
<evidence type="ECO:0000256" key="2">
    <source>
        <dbReference type="ARBA" id="ARBA00009009"/>
    </source>
</evidence>
<dbReference type="GO" id="GO:0008800">
    <property type="term" value="F:beta-lactamase activity"/>
    <property type="evidence" value="ECO:0007669"/>
    <property type="project" value="UniProtKB-EC"/>
</dbReference>
<gene>
    <name evidence="7" type="ORF">CKO42_13900</name>
</gene>
<evidence type="ECO:0000259" key="6">
    <source>
        <dbReference type="Pfam" id="PF13354"/>
    </source>
</evidence>
<comment type="similarity">
    <text evidence="2">Belongs to the class-A beta-lactamase family.</text>
</comment>
<sequence>MSGQQDSGFWGAEDAGRGGQIGQGQMINRRQFVSVLGGASAALLLGASMPSAAARQSALQSQLVRLVKQQRAQGLIRSDEKTSWSVYDFTGGKKLVSINEDAPRQAASMLKPFVAQAFFYTMNERGSKLRYTGSVRESMEAMIRNSSNTATTELMQIVSRYNGGNGPKDVEHVLKRHAPGVFQQTSIVEYIPANGRTYRNLASAHDYSRFLWALWNNRMPNANEVRNLMGLPNHDRITKRVKGMPSNIKVYDKTGSTAMLCGNMGIIECHDRRGRPRPYTFIGIIEKSQRTDYYGTWITNRSNAMREVSSLVYNYMRQQHQLA</sequence>
<keyword evidence="5" id="KW-1133">Transmembrane helix</keyword>
<protein>
    <recommendedName>
        <fullName evidence="3">beta-lactamase</fullName>
        <ecNumber evidence="3">3.5.2.6</ecNumber>
    </recommendedName>
    <alternativeName>
        <fullName evidence="4">Penicillinase</fullName>
    </alternativeName>
</protein>
<dbReference type="InterPro" id="IPR006311">
    <property type="entry name" value="TAT_signal"/>
</dbReference>
<keyword evidence="5" id="KW-0472">Membrane</keyword>
<dbReference type="InterPro" id="IPR000871">
    <property type="entry name" value="Beta-lactam_class-A"/>
</dbReference>
<dbReference type="EC" id="3.5.2.6" evidence="3"/>
<evidence type="ECO:0000256" key="1">
    <source>
        <dbReference type="ARBA" id="ARBA00001526"/>
    </source>
</evidence>
<dbReference type="Pfam" id="PF13354">
    <property type="entry name" value="Beta-lactamase2"/>
    <property type="match status" value="1"/>
</dbReference>
<feature type="domain" description="Beta-lactamase class A catalytic" evidence="6">
    <location>
        <begin position="134"/>
        <end position="271"/>
    </location>
</feature>
<keyword evidence="5" id="KW-0812">Transmembrane</keyword>
<name>A0A9X0W9L1_9GAMM</name>
<dbReference type="PANTHER" id="PTHR35333">
    <property type="entry name" value="BETA-LACTAMASE"/>
    <property type="match status" value="1"/>
</dbReference>
<dbReference type="GO" id="GO:0046677">
    <property type="term" value="P:response to antibiotic"/>
    <property type="evidence" value="ECO:0007669"/>
    <property type="project" value="InterPro"/>
</dbReference>